<accession>A0A2S9IEI7</accession>
<evidence type="ECO:0000256" key="1">
    <source>
        <dbReference type="SAM" id="SignalP"/>
    </source>
</evidence>
<evidence type="ECO:0000313" key="3">
    <source>
        <dbReference type="Proteomes" id="UP000239181"/>
    </source>
</evidence>
<dbReference type="EMBL" id="PDET01000003">
    <property type="protein sequence ID" value="PRD16202.1"/>
    <property type="molecule type" value="Genomic_DNA"/>
</dbReference>
<gene>
    <name evidence="2" type="ORF">CQW29_05110</name>
</gene>
<keyword evidence="3" id="KW-1185">Reference proteome</keyword>
<name>A0A2S9IEI7_9GAMM</name>
<dbReference type="RefSeq" id="WP_105591644.1">
    <property type="nucleotide sequence ID" value="NZ_PDET01000003.1"/>
</dbReference>
<keyword evidence="1" id="KW-0732">Signal</keyword>
<organism evidence="2 3">
    <name type="scientific">Pantoea coffeiphila</name>
    <dbReference type="NCBI Taxonomy" id="1465635"/>
    <lineage>
        <taxon>Bacteria</taxon>
        <taxon>Pseudomonadati</taxon>
        <taxon>Pseudomonadota</taxon>
        <taxon>Gammaproteobacteria</taxon>
        <taxon>Enterobacterales</taxon>
        <taxon>Erwiniaceae</taxon>
        <taxon>Pantoea</taxon>
    </lineage>
</organism>
<proteinExistence type="predicted"/>
<feature type="signal peptide" evidence="1">
    <location>
        <begin position="1"/>
        <end position="22"/>
    </location>
</feature>
<reference evidence="2 3" key="1">
    <citation type="submission" date="2017-10" db="EMBL/GenBank/DDBJ databases">
        <title>Draft genome of two endophytic bacteria isolated from 'guarana' Paullinia cupana (Mart.) Ducke.</title>
        <authorList>
            <person name="Siqueira K.A."/>
            <person name="Liotti R.G."/>
            <person name="Mendes T.A."/>
            <person name="Soares M.A."/>
        </authorList>
    </citation>
    <scope>NUCLEOTIDE SEQUENCE [LARGE SCALE GENOMIC DNA]</scope>
    <source>
        <strain evidence="2 3">342</strain>
    </source>
</reference>
<evidence type="ECO:0008006" key="4">
    <source>
        <dbReference type="Google" id="ProtNLM"/>
    </source>
</evidence>
<feature type="chain" id="PRO_5015393720" description="Multiple stress resistance protein BhsA" evidence="1">
    <location>
        <begin position="23"/>
        <end position="85"/>
    </location>
</feature>
<dbReference type="AlphaFoldDB" id="A0A2S9IEI7"/>
<comment type="caution">
    <text evidence="2">The sequence shown here is derived from an EMBL/GenBank/DDBJ whole genome shotgun (WGS) entry which is preliminary data.</text>
</comment>
<sequence length="85" mass="8730">MNIRKTALVAVILSTVSGASLAAQTEGYLTTVQQPSTTSFVTGSTTLVALTTQLSGKATAVPARAIRTAAYTEPNSLVGTTISYH</sequence>
<evidence type="ECO:0000313" key="2">
    <source>
        <dbReference type="EMBL" id="PRD16202.1"/>
    </source>
</evidence>
<protein>
    <recommendedName>
        <fullName evidence="4">Multiple stress resistance protein BhsA</fullName>
    </recommendedName>
</protein>
<dbReference type="Proteomes" id="UP000239181">
    <property type="component" value="Unassembled WGS sequence"/>
</dbReference>